<dbReference type="InterPro" id="IPR039538">
    <property type="entry name" value="BetI_C"/>
</dbReference>
<evidence type="ECO:0000256" key="2">
    <source>
        <dbReference type="ARBA" id="ARBA00023015"/>
    </source>
</evidence>
<dbReference type="PROSITE" id="PS50977">
    <property type="entry name" value="HTH_TETR_2"/>
    <property type="match status" value="1"/>
</dbReference>
<accession>A0A9W6SKA1</accession>
<organism evidence="7 8">
    <name type="scientific">Actinorhabdospora filicis</name>
    <dbReference type="NCBI Taxonomy" id="1785913"/>
    <lineage>
        <taxon>Bacteria</taxon>
        <taxon>Bacillati</taxon>
        <taxon>Actinomycetota</taxon>
        <taxon>Actinomycetes</taxon>
        <taxon>Micromonosporales</taxon>
        <taxon>Micromonosporaceae</taxon>
        <taxon>Actinorhabdospora</taxon>
    </lineage>
</organism>
<dbReference type="PANTHER" id="PTHR30055:SF234">
    <property type="entry name" value="HTH-TYPE TRANSCRIPTIONAL REGULATOR BETI"/>
    <property type="match status" value="1"/>
</dbReference>
<dbReference type="InterPro" id="IPR050109">
    <property type="entry name" value="HTH-type_TetR-like_transc_reg"/>
</dbReference>
<sequence length="197" mass="21750">MPKFADHDQRRSHIASALMRIVAAQGLHAVTMRAVALEAGVSVRLVQYYFGTKERLMFHAVEVVSARINERLILRLRGMGEVSARVFIEAVLDELLPTDDDGRVLQLVFASYSAMAMTDPELIGELRRGPVALEGVVIERFEAAGVAGELREGRDPRMEAIALLAMHATLGTSIVLGHRSVDEARRVIGYQLDRAFV</sequence>
<evidence type="ECO:0000313" key="7">
    <source>
        <dbReference type="EMBL" id="GLZ77372.1"/>
    </source>
</evidence>
<feature type="DNA-binding region" description="H-T-H motif" evidence="5">
    <location>
        <begin position="31"/>
        <end position="50"/>
    </location>
</feature>
<keyword evidence="2" id="KW-0805">Transcription regulation</keyword>
<keyword evidence="8" id="KW-1185">Reference proteome</keyword>
<dbReference type="SUPFAM" id="SSF46689">
    <property type="entry name" value="Homeodomain-like"/>
    <property type="match status" value="1"/>
</dbReference>
<gene>
    <name evidence="7" type="ORF">Afil01_21790</name>
</gene>
<dbReference type="SUPFAM" id="SSF48498">
    <property type="entry name" value="Tetracyclin repressor-like, C-terminal domain"/>
    <property type="match status" value="1"/>
</dbReference>
<dbReference type="EMBL" id="BSTX01000001">
    <property type="protein sequence ID" value="GLZ77372.1"/>
    <property type="molecule type" value="Genomic_DNA"/>
</dbReference>
<dbReference type="InterPro" id="IPR001647">
    <property type="entry name" value="HTH_TetR"/>
</dbReference>
<feature type="domain" description="HTH tetR-type" evidence="6">
    <location>
        <begin position="8"/>
        <end position="68"/>
    </location>
</feature>
<keyword evidence="1" id="KW-0678">Repressor</keyword>
<dbReference type="Pfam" id="PF00440">
    <property type="entry name" value="TetR_N"/>
    <property type="match status" value="1"/>
</dbReference>
<dbReference type="Gene3D" id="1.10.357.10">
    <property type="entry name" value="Tetracycline Repressor, domain 2"/>
    <property type="match status" value="1"/>
</dbReference>
<evidence type="ECO:0000256" key="4">
    <source>
        <dbReference type="ARBA" id="ARBA00023163"/>
    </source>
</evidence>
<name>A0A9W6SKA1_9ACTN</name>
<evidence type="ECO:0000313" key="8">
    <source>
        <dbReference type="Proteomes" id="UP001165079"/>
    </source>
</evidence>
<proteinExistence type="predicted"/>
<dbReference type="InterPro" id="IPR009057">
    <property type="entry name" value="Homeodomain-like_sf"/>
</dbReference>
<dbReference type="InterPro" id="IPR036271">
    <property type="entry name" value="Tet_transcr_reg_TetR-rel_C_sf"/>
</dbReference>
<dbReference type="Pfam" id="PF13977">
    <property type="entry name" value="TetR_C_6"/>
    <property type="match status" value="1"/>
</dbReference>
<dbReference type="Proteomes" id="UP001165079">
    <property type="component" value="Unassembled WGS sequence"/>
</dbReference>
<dbReference type="GO" id="GO:0003700">
    <property type="term" value="F:DNA-binding transcription factor activity"/>
    <property type="evidence" value="ECO:0007669"/>
    <property type="project" value="TreeGrafter"/>
</dbReference>
<comment type="caution">
    <text evidence="7">The sequence shown here is derived from an EMBL/GenBank/DDBJ whole genome shotgun (WGS) entry which is preliminary data.</text>
</comment>
<protein>
    <submittedName>
        <fullName evidence="7">Transcriptional regulator</fullName>
    </submittedName>
</protein>
<dbReference type="AlphaFoldDB" id="A0A9W6SKA1"/>
<dbReference type="GO" id="GO:0000976">
    <property type="term" value="F:transcription cis-regulatory region binding"/>
    <property type="evidence" value="ECO:0007669"/>
    <property type="project" value="TreeGrafter"/>
</dbReference>
<evidence type="ECO:0000256" key="5">
    <source>
        <dbReference type="PROSITE-ProRule" id="PRU00335"/>
    </source>
</evidence>
<dbReference type="PANTHER" id="PTHR30055">
    <property type="entry name" value="HTH-TYPE TRANSCRIPTIONAL REGULATOR RUTR"/>
    <property type="match status" value="1"/>
</dbReference>
<keyword evidence="4" id="KW-0804">Transcription</keyword>
<dbReference type="RefSeq" id="WP_285662487.1">
    <property type="nucleotide sequence ID" value="NZ_BSTX01000001.1"/>
</dbReference>
<evidence type="ECO:0000256" key="1">
    <source>
        <dbReference type="ARBA" id="ARBA00022491"/>
    </source>
</evidence>
<reference evidence="7" key="1">
    <citation type="submission" date="2023-03" db="EMBL/GenBank/DDBJ databases">
        <title>Actinorhabdospora filicis NBRC 111898.</title>
        <authorList>
            <person name="Ichikawa N."/>
            <person name="Sato H."/>
            <person name="Tonouchi N."/>
        </authorList>
    </citation>
    <scope>NUCLEOTIDE SEQUENCE</scope>
    <source>
        <strain evidence="7">NBRC 111898</strain>
    </source>
</reference>
<keyword evidence="3 5" id="KW-0238">DNA-binding</keyword>
<evidence type="ECO:0000256" key="3">
    <source>
        <dbReference type="ARBA" id="ARBA00023125"/>
    </source>
</evidence>
<evidence type="ECO:0000259" key="6">
    <source>
        <dbReference type="PROSITE" id="PS50977"/>
    </source>
</evidence>